<evidence type="ECO:0000313" key="1">
    <source>
        <dbReference type="EMBL" id="EWH09908.1"/>
    </source>
</evidence>
<dbReference type="Gene3D" id="2.10.10.90">
    <property type="match status" value="1"/>
</dbReference>
<sequence>MKNFLLLLVALWSVTGYTKPFEEFDIWADDKRYYRSSIVREGDALYVAKTSWKNISKRPSEHETVWALVDFDSVTSWKRFNKYRLGDVVTFKNSMYIKSKGWHNPALVKPTPYFWQLYTGMTEDDGLPPEPPEDADQGLLGVDSNGNGVRDDVERFVATENKDLPKVVPFLNKLVSIKRDAYIEYIYTGSVPDSFLDDYIKMRGCVKQIAPLDHNKRLSSTHTKVVNTPERYSQTLRVDKAMAGGKSIVMITPSVEECNSLIK</sequence>
<dbReference type="eggNOG" id="ENOG502ZJMV">
    <property type="taxonomic scope" value="Bacteria"/>
</dbReference>
<organism evidence="1 2">
    <name type="scientific">Catenovulum agarivorans DS-2</name>
    <dbReference type="NCBI Taxonomy" id="1328313"/>
    <lineage>
        <taxon>Bacteria</taxon>
        <taxon>Pseudomonadati</taxon>
        <taxon>Pseudomonadota</taxon>
        <taxon>Gammaproteobacteria</taxon>
        <taxon>Alteromonadales</taxon>
        <taxon>Alteromonadaceae</taxon>
        <taxon>Catenovulum</taxon>
    </lineage>
</organism>
<keyword evidence="2" id="KW-1185">Reference proteome</keyword>
<dbReference type="RefSeq" id="WP_035014757.1">
    <property type="nucleotide sequence ID" value="NZ_ARZY01000018.1"/>
</dbReference>
<accession>W7QPU5</accession>
<dbReference type="OrthoDB" id="6284816at2"/>
<dbReference type="STRING" id="1328313.DS2_10692"/>
<evidence type="ECO:0000313" key="2">
    <source>
        <dbReference type="Proteomes" id="UP000019276"/>
    </source>
</evidence>
<protein>
    <submittedName>
        <fullName evidence="1">Uncharacterized protein</fullName>
    </submittedName>
</protein>
<gene>
    <name evidence="1" type="ORF">DS2_10692</name>
</gene>
<proteinExistence type="predicted"/>
<dbReference type="AlphaFoldDB" id="W7QPU5"/>
<dbReference type="EMBL" id="ARZY01000018">
    <property type="protein sequence ID" value="EWH09908.1"/>
    <property type="molecule type" value="Genomic_DNA"/>
</dbReference>
<comment type="caution">
    <text evidence="1">The sequence shown here is derived from an EMBL/GenBank/DDBJ whole genome shotgun (WGS) entry which is preliminary data.</text>
</comment>
<name>W7QPU5_9ALTE</name>
<reference evidence="1 2" key="1">
    <citation type="journal article" date="2014" name="Genome Announc.">
        <title>Draft Genome Sequence of the Agar-Degrading Bacterium Catenovulum sp. Strain DS-2, Isolated from Intestines of Haliotis diversicolor.</title>
        <authorList>
            <person name="Shan D."/>
            <person name="Li X."/>
            <person name="Gu Z."/>
            <person name="Wei G."/>
            <person name="Gao Z."/>
            <person name="Shao Z."/>
        </authorList>
    </citation>
    <scope>NUCLEOTIDE SEQUENCE [LARGE SCALE GENOMIC DNA]</scope>
    <source>
        <strain evidence="1 2">DS-2</strain>
    </source>
</reference>
<dbReference type="Proteomes" id="UP000019276">
    <property type="component" value="Unassembled WGS sequence"/>
</dbReference>